<evidence type="ECO:0000256" key="2">
    <source>
        <dbReference type="SAM" id="MobiDB-lite"/>
    </source>
</evidence>
<dbReference type="AlphaFoldDB" id="A0A7X9T8N8"/>
<feature type="region of interest" description="Disordered" evidence="2">
    <location>
        <begin position="1"/>
        <end position="44"/>
    </location>
</feature>
<proteinExistence type="predicted"/>
<dbReference type="EMBL" id="JABAGR010000001">
    <property type="protein sequence ID" value="NMF24890.1"/>
    <property type="molecule type" value="Genomic_DNA"/>
</dbReference>
<gene>
    <name evidence="3" type="ORF">HF885_00330</name>
</gene>
<evidence type="ECO:0000313" key="3">
    <source>
        <dbReference type="EMBL" id="NMF24890.1"/>
    </source>
</evidence>
<name>A0A7X9T8N8_9ACTN</name>
<feature type="coiled-coil region" evidence="1">
    <location>
        <begin position="48"/>
        <end position="99"/>
    </location>
</feature>
<sequence length="166" mass="17542">MDGDLDGKASPGAAGEGDSSEQALAQGDQDAQADGAKEVAGDGADDGVADYQAALRAKDAEIETLQARVVEAAKTSEATETLNKEIAALKKQMADERVEFTLRSAGARSVKAAKALLEEHDGDVAALVAAEPWALRGGRSWHFTKDFTRFRRWRDGPGARGCRGQL</sequence>
<accession>A0A7X9T8N8</accession>
<comment type="caution">
    <text evidence="3">The sequence shown here is derived from an EMBL/GenBank/DDBJ whole genome shotgun (WGS) entry which is preliminary data.</text>
</comment>
<keyword evidence="1" id="KW-0175">Coiled coil</keyword>
<reference evidence="3 4" key="1">
    <citation type="submission" date="2020-04" db="EMBL/GenBank/DDBJ databases">
        <authorList>
            <person name="Hitch T.C.A."/>
            <person name="Wylensek D."/>
            <person name="Clavel T."/>
        </authorList>
    </citation>
    <scope>NUCLEOTIDE SEQUENCE [LARGE SCALE GENOMIC DNA]</scope>
    <source>
        <strain evidence="3 4">105184</strain>
    </source>
</reference>
<organism evidence="3 4">
    <name type="scientific">Parafannyhessea umbonata</name>
    <dbReference type="NCBI Taxonomy" id="604330"/>
    <lineage>
        <taxon>Bacteria</taxon>
        <taxon>Bacillati</taxon>
        <taxon>Actinomycetota</taxon>
        <taxon>Coriobacteriia</taxon>
        <taxon>Coriobacteriales</taxon>
        <taxon>Atopobiaceae</taxon>
        <taxon>Parafannyhessea</taxon>
    </lineage>
</organism>
<protein>
    <submittedName>
        <fullName evidence="3">Uncharacterized protein</fullName>
    </submittedName>
</protein>
<dbReference type="RefSeq" id="WP_170103000.1">
    <property type="nucleotide sequence ID" value="NZ_JABAGR010000001.1"/>
</dbReference>
<evidence type="ECO:0000256" key="1">
    <source>
        <dbReference type="SAM" id="Coils"/>
    </source>
</evidence>
<feature type="compositionally biased region" description="Low complexity" evidence="2">
    <location>
        <begin position="22"/>
        <end position="34"/>
    </location>
</feature>
<dbReference type="Proteomes" id="UP000565613">
    <property type="component" value="Unassembled WGS sequence"/>
</dbReference>
<evidence type="ECO:0000313" key="4">
    <source>
        <dbReference type="Proteomes" id="UP000565613"/>
    </source>
</evidence>